<feature type="transmembrane region" description="Helical" evidence="7">
    <location>
        <begin position="234"/>
        <end position="254"/>
    </location>
</feature>
<dbReference type="PANTHER" id="PTHR43124:SF10">
    <property type="entry name" value="PURINE EFFLUX PUMP PBUE"/>
    <property type="match status" value="1"/>
</dbReference>
<dbReference type="SUPFAM" id="SSF103473">
    <property type="entry name" value="MFS general substrate transporter"/>
    <property type="match status" value="1"/>
</dbReference>
<dbReference type="InterPro" id="IPR020846">
    <property type="entry name" value="MFS_dom"/>
</dbReference>
<dbReference type="InterPro" id="IPR050189">
    <property type="entry name" value="MFS_Efflux_Transporters"/>
</dbReference>
<evidence type="ECO:0000256" key="3">
    <source>
        <dbReference type="ARBA" id="ARBA00022475"/>
    </source>
</evidence>
<proteinExistence type="predicted"/>
<dbReference type="GO" id="GO:0022857">
    <property type="term" value="F:transmembrane transporter activity"/>
    <property type="evidence" value="ECO:0007669"/>
    <property type="project" value="InterPro"/>
</dbReference>
<dbReference type="PANTHER" id="PTHR43124">
    <property type="entry name" value="PURINE EFFLUX PUMP PBUE"/>
    <property type="match status" value="1"/>
</dbReference>
<dbReference type="RefSeq" id="WP_111716073.1">
    <property type="nucleotide sequence ID" value="NZ_JBHSSR010000013.1"/>
</dbReference>
<dbReference type="InterPro" id="IPR011701">
    <property type="entry name" value="MFS"/>
</dbReference>
<dbReference type="AlphaFoldDB" id="A0A327ZR43"/>
<evidence type="ECO:0000256" key="5">
    <source>
        <dbReference type="ARBA" id="ARBA00022989"/>
    </source>
</evidence>
<dbReference type="CDD" id="cd17324">
    <property type="entry name" value="MFS_NepI_like"/>
    <property type="match status" value="1"/>
</dbReference>
<keyword evidence="2" id="KW-0813">Transport</keyword>
<feature type="domain" description="Major facilitator superfamily (MFS) profile" evidence="8">
    <location>
        <begin position="4"/>
        <end position="378"/>
    </location>
</feature>
<dbReference type="GO" id="GO:0005886">
    <property type="term" value="C:plasma membrane"/>
    <property type="evidence" value="ECO:0007669"/>
    <property type="project" value="UniProtKB-SubCell"/>
</dbReference>
<evidence type="ECO:0000259" key="8">
    <source>
        <dbReference type="PROSITE" id="PS50850"/>
    </source>
</evidence>
<evidence type="ECO:0000256" key="1">
    <source>
        <dbReference type="ARBA" id="ARBA00004651"/>
    </source>
</evidence>
<dbReference type="InterPro" id="IPR036259">
    <property type="entry name" value="MFS_trans_sf"/>
</dbReference>
<comment type="caution">
    <text evidence="9">The sequence shown here is derived from an EMBL/GenBank/DDBJ whole genome shotgun (WGS) entry which is preliminary data.</text>
</comment>
<dbReference type="EMBL" id="PZJH01000003">
    <property type="protein sequence ID" value="RAK44689.1"/>
    <property type="molecule type" value="Genomic_DNA"/>
</dbReference>
<keyword evidence="6 7" id="KW-0472">Membrane</keyword>
<feature type="transmembrane region" description="Helical" evidence="7">
    <location>
        <begin position="70"/>
        <end position="93"/>
    </location>
</feature>
<gene>
    <name evidence="9" type="ORF">BHU61_08220</name>
</gene>
<feature type="transmembrane region" description="Helical" evidence="7">
    <location>
        <begin position="99"/>
        <end position="120"/>
    </location>
</feature>
<dbReference type="Gene3D" id="1.20.1250.20">
    <property type="entry name" value="MFS general substrate transporter like domains"/>
    <property type="match status" value="2"/>
</dbReference>
<comment type="subcellular location">
    <subcellularLocation>
        <location evidence="1">Cell membrane</location>
        <topology evidence="1">Multi-pass membrane protein</topology>
    </subcellularLocation>
</comment>
<keyword evidence="4 7" id="KW-0812">Transmembrane</keyword>
<organism evidence="9 10">
    <name type="scientific">Macrococcus epidermidis</name>
    <dbReference type="NCBI Taxonomy" id="1902580"/>
    <lineage>
        <taxon>Bacteria</taxon>
        <taxon>Bacillati</taxon>
        <taxon>Bacillota</taxon>
        <taxon>Bacilli</taxon>
        <taxon>Bacillales</taxon>
        <taxon>Staphylococcaceae</taxon>
        <taxon>Macrococcus</taxon>
    </lineage>
</organism>
<dbReference type="PROSITE" id="PS50850">
    <property type="entry name" value="MFS"/>
    <property type="match status" value="1"/>
</dbReference>
<evidence type="ECO:0000313" key="9">
    <source>
        <dbReference type="EMBL" id="RAK44689.1"/>
    </source>
</evidence>
<evidence type="ECO:0000256" key="4">
    <source>
        <dbReference type="ARBA" id="ARBA00022692"/>
    </source>
</evidence>
<evidence type="ECO:0000256" key="6">
    <source>
        <dbReference type="ARBA" id="ARBA00023136"/>
    </source>
</evidence>
<reference evidence="9 10" key="1">
    <citation type="journal article" date="2018" name="Front. Microbiol.">
        <title>Description and Comparative Genomics of Macrococcus caseolyticus subsp. hominis subsp. nov., Macrococcus goetzii sp. nov., Macrococcus epidermidis sp. nov., and Macrococcus bohemicus sp. nov., Novel Macrococci From Human Clinical Material With Virulence Potential and Suspected Uptake of Foreign DNA by Natural Transformation.</title>
        <authorList>
            <person name="Maslanova I."/>
            <person name="Wertheimer Z."/>
            <person name="Sedlacek I."/>
            <person name="Svec P."/>
            <person name="Indrakova A."/>
            <person name="Kovarovic V."/>
            <person name="Schumann P."/>
            <person name="Sproer C."/>
            <person name="Kralova S."/>
            <person name="Sedo O."/>
            <person name="Kristofova L."/>
            <person name="Vrbovska V."/>
            <person name="Fuzik T."/>
            <person name="Petras P."/>
            <person name="Zdrahal Z."/>
            <person name="Ruzickova V."/>
            <person name="Doskar J."/>
            <person name="Pantucek R."/>
        </authorList>
    </citation>
    <scope>NUCLEOTIDE SEQUENCE [LARGE SCALE GENOMIC DNA]</scope>
    <source>
        <strain evidence="9 10">01/688</strain>
    </source>
</reference>
<keyword evidence="3" id="KW-1003">Cell membrane</keyword>
<feature type="transmembrane region" description="Helical" evidence="7">
    <location>
        <begin position="39"/>
        <end position="58"/>
    </location>
</feature>
<protein>
    <recommendedName>
        <fullName evidence="8">Major facilitator superfamily (MFS) profile domain-containing protein</fullName>
    </recommendedName>
</protein>
<feature type="transmembrane region" description="Helical" evidence="7">
    <location>
        <begin position="132"/>
        <end position="150"/>
    </location>
</feature>
<dbReference type="Proteomes" id="UP000249808">
    <property type="component" value="Unassembled WGS sequence"/>
</dbReference>
<keyword evidence="10" id="KW-1185">Reference proteome</keyword>
<sequence length="379" mass="41532">MNKNLLILAMLTFLAGLTELVVSGILPYIAKDYHVSIPMAGNLITIFALFFALAGPILMSSTAAFNRKKLLIGFIILFIFGNVLSALSISFTMLLISRVILAICVSMLIGLGLSLSVNVVSQSFQTKAISMIMMSISGSLVLGIPLGILITERFNWQMIFLFAATLSLIILILVILFFPSIPGKEATSFFSQWGALKDHRILFTHMQSFLFFVGQSILYMYLTPYFNQLGLQASMVSLLYLLYGVSGIVGSGLGSIFIEKLGVKKTLTMLMTVYIFVLLAFIVTQYNVWTLSINVMLLGLTGWSMNAPTQMRLIQISDTNAGFNQTFSTSSTQFGMALGVAIGGLIIAWHLPYNALMIVGSIFIVLALLSIKYSYKAVD</sequence>
<feature type="transmembrane region" description="Helical" evidence="7">
    <location>
        <begin position="355"/>
        <end position="375"/>
    </location>
</feature>
<feature type="transmembrane region" description="Helical" evidence="7">
    <location>
        <begin position="202"/>
        <end position="222"/>
    </location>
</feature>
<feature type="transmembrane region" description="Helical" evidence="7">
    <location>
        <begin position="156"/>
        <end position="181"/>
    </location>
</feature>
<dbReference type="Pfam" id="PF07690">
    <property type="entry name" value="MFS_1"/>
    <property type="match status" value="1"/>
</dbReference>
<evidence type="ECO:0000256" key="7">
    <source>
        <dbReference type="SAM" id="Phobius"/>
    </source>
</evidence>
<evidence type="ECO:0000313" key="10">
    <source>
        <dbReference type="Proteomes" id="UP000249808"/>
    </source>
</evidence>
<accession>A0A327ZR43</accession>
<keyword evidence="5 7" id="KW-1133">Transmembrane helix</keyword>
<evidence type="ECO:0000256" key="2">
    <source>
        <dbReference type="ARBA" id="ARBA00022448"/>
    </source>
</evidence>
<feature type="transmembrane region" description="Helical" evidence="7">
    <location>
        <begin position="327"/>
        <end position="349"/>
    </location>
</feature>
<name>A0A327ZR43_9STAP</name>